<protein>
    <submittedName>
        <fullName evidence="1">DUF6461 domain-containing protein</fullName>
    </submittedName>
</protein>
<proteinExistence type="predicted"/>
<keyword evidence="3" id="KW-1185">Reference proteome</keyword>
<dbReference type="EMBL" id="CP108188">
    <property type="protein sequence ID" value="WTR75147.1"/>
    <property type="molecule type" value="Genomic_DNA"/>
</dbReference>
<sequence>MTSTGRGRGLDVFREGDSPFRTLTFVRDLTPAELLTHMAVDPETLALRDAADLPDDLGEDLLDDEEPVVTSGVDGSWTWAWEQGGTHGLDERILRIV</sequence>
<dbReference type="Proteomes" id="UP001622594">
    <property type="component" value="Chromosome"/>
</dbReference>
<evidence type="ECO:0000313" key="1">
    <source>
        <dbReference type="EMBL" id="WTR67871.1"/>
    </source>
</evidence>
<gene>
    <name evidence="1" type="ORF">OG814_00570</name>
    <name evidence="2" type="ORF">OG814_40760</name>
</gene>
<dbReference type="RefSeq" id="WP_371634583.1">
    <property type="nucleotide sequence ID" value="NZ_CP108062.1"/>
</dbReference>
<name>A0ABZ1L2M2_9ACTN</name>
<dbReference type="EMBL" id="CP108188">
    <property type="protein sequence ID" value="WTR67871.1"/>
    <property type="molecule type" value="Genomic_DNA"/>
</dbReference>
<organism evidence="1 3">
    <name type="scientific">Streptomyces zaomyceticus</name>
    <dbReference type="NCBI Taxonomy" id="68286"/>
    <lineage>
        <taxon>Bacteria</taxon>
        <taxon>Bacillati</taxon>
        <taxon>Actinomycetota</taxon>
        <taxon>Actinomycetes</taxon>
        <taxon>Kitasatosporales</taxon>
        <taxon>Streptomycetaceae</taxon>
        <taxon>Streptomyces</taxon>
    </lineage>
</organism>
<reference evidence="1 3" key="1">
    <citation type="submission" date="2022-10" db="EMBL/GenBank/DDBJ databases">
        <title>The complete genomes of actinobacterial strains from the NBC collection.</title>
        <authorList>
            <person name="Joergensen T.S."/>
            <person name="Alvarez Arevalo M."/>
            <person name="Sterndorff E.B."/>
            <person name="Faurdal D."/>
            <person name="Vuksanovic O."/>
            <person name="Mourched A.-S."/>
            <person name="Charusanti P."/>
            <person name="Shaw S."/>
            <person name="Blin K."/>
            <person name="Weber T."/>
        </authorList>
    </citation>
    <scope>NUCLEOTIDE SEQUENCE [LARGE SCALE GENOMIC DNA]</scope>
    <source>
        <strain evidence="1 3">NBC_00123</strain>
    </source>
</reference>
<evidence type="ECO:0000313" key="3">
    <source>
        <dbReference type="Proteomes" id="UP001622594"/>
    </source>
</evidence>
<evidence type="ECO:0000313" key="2">
    <source>
        <dbReference type="EMBL" id="WTR75147.1"/>
    </source>
</evidence>
<accession>A0ABZ1L2M2</accession>